<feature type="domain" description="Copper amine oxidase-like N-terminal" evidence="3">
    <location>
        <begin position="43"/>
        <end position="114"/>
    </location>
</feature>
<keyword evidence="1" id="KW-0732">Signal</keyword>
<feature type="domain" description="SCP" evidence="2">
    <location>
        <begin position="274"/>
        <end position="388"/>
    </location>
</feature>
<dbReference type="PANTHER" id="PTHR31157:SF1">
    <property type="entry name" value="SCP DOMAIN-CONTAINING PROTEIN"/>
    <property type="match status" value="1"/>
</dbReference>
<dbReference type="EMBL" id="WSLF01000020">
    <property type="protein sequence ID" value="KAE9628433.1"/>
    <property type="molecule type" value="Genomic_DNA"/>
</dbReference>
<dbReference type="InterPro" id="IPR014044">
    <property type="entry name" value="CAP_dom"/>
</dbReference>
<dbReference type="Pfam" id="PF07833">
    <property type="entry name" value="Cu_amine_oxidN1"/>
    <property type="match status" value="1"/>
</dbReference>
<dbReference type="SUPFAM" id="SSF55797">
    <property type="entry name" value="PR-1-like"/>
    <property type="match status" value="1"/>
</dbReference>
<dbReference type="RefSeq" id="WP_158741751.1">
    <property type="nucleotide sequence ID" value="NZ_JAFBEP010000023.1"/>
</dbReference>
<dbReference type="CDD" id="cd05379">
    <property type="entry name" value="CAP_bacterial"/>
    <property type="match status" value="1"/>
</dbReference>
<dbReference type="AlphaFoldDB" id="A0A7C8LCU1"/>
<dbReference type="SUPFAM" id="SSF55383">
    <property type="entry name" value="Copper amine oxidase, domain N"/>
    <property type="match status" value="1"/>
</dbReference>
<dbReference type="Pfam" id="PF00188">
    <property type="entry name" value="CAP"/>
    <property type="match status" value="1"/>
</dbReference>
<dbReference type="Proteomes" id="UP000483018">
    <property type="component" value="Unassembled WGS sequence"/>
</dbReference>
<protein>
    <submittedName>
        <fullName evidence="5">Copper amine oxidase</fullName>
    </submittedName>
</protein>
<sequence length="392" mass="44461">MKRFKDFILGFSIAAILFSVSDVNAADVLKNIQVFFKDMPVYVEGIRAELTQKPMLYNGTTYLPMRTVAQILGKNVLYDEKTGSIYIYSEGNEPVINMNQQKESNKVNDAEFVLYNIKIGDNKEHVINELGNPDRQDASEYGFTWFIYNKDYKNYIQVGIKDGKVVGLYTNSASWQSKKGIKFGSTGAAVKKAYGEPLTYIQKGNVRYMLNTDTKEANTFLIDDAYVTLFYDLHQNQTVTSILIIEKKTEHSLNSFYGKASNELVKAYEMQIFDLANSVRVRNGLKPFVWDDQAAKSSLLHSEDMSKNNFFSHTNLKGQSPFDRMVAQGIKYSLAGENIAAGQTNAIYAHEGWMNSEGHRKNILGAFERLGVGVCFGGEYKIYYTQNFYTPR</sequence>
<feature type="signal peptide" evidence="1">
    <location>
        <begin position="1"/>
        <end position="25"/>
    </location>
</feature>
<dbReference type="InterPro" id="IPR012854">
    <property type="entry name" value="Cu_amine_oxidase-like_N"/>
</dbReference>
<proteinExistence type="predicted"/>
<dbReference type="Pfam" id="PF14504">
    <property type="entry name" value="CAP_assoc_N"/>
    <property type="match status" value="1"/>
</dbReference>
<dbReference type="PANTHER" id="PTHR31157">
    <property type="entry name" value="SCP DOMAIN-CONTAINING PROTEIN"/>
    <property type="match status" value="1"/>
</dbReference>
<evidence type="ECO:0000259" key="2">
    <source>
        <dbReference type="Pfam" id="PF00188"/>
    </source>
</evidence>
<name>A0A7C8LCU1_9FIRM</name>
<reference evidence="5 6" key="1">
    <citation type="submission" date="2019-12" db="EMBL/GenBank/DDBJ databases">
        <title>Defluviitalea raffinosedens, isolated from a biogas fermenter, genome sequencing and characterization.</title>
        <authorList>
            <person name="Rettenmaier R."/>
            <person name="Schneider M."/>
            <person name="Neuhaus K."/>
            <person name="Liebl W."/>
            <person name="Zverlov V."/>
        </authorList>
    </citation>
    <scope>NUCLEOTIDE SEQUENCE [LARGE SCALE GENOMIC DNA]</scope>
    <source>
        <strain evidence="5 6">249c-K6</strain>
    </source>
</reference>
<evidence type="ECO:0000313" key="6">
    <source>
        <dbReference type="Proteomes" id="UP000483018"/>
    </source>
</evidence>
<keyword evidence="6" id="KW-1185">Reference proteome</keyword>
<evidence type="ECO:0000259" key="3">
    <source>
        <dbReference type="Pfam" id="PF07833"/>
    </source>
</evidence>
<dbReference type="Gene3D" id="3.40.33.10">
    <property type="entry name" value="CAP"/>
    <property type="match status" value="1"/>
</dbReference>
<dbReference type="OrthoDB" id="9783944at2"/>
<comment type="caution">
    <text evidence="5">The sequence shown here is derived from an EMBL/GenBank/DDBJ whole genome shotgun (WGS) entry which is preliminary data.</text>
</comment>
<accession>A0A7C8LCU1</accession>
<dbReference type="InterPro" id="IPR029410">
    <property type="entry name" value="CAP_assoc"/>
</dbReference>
<gene>
    <name evidence="5" type="ORF">GND95_13885</name>
</gene>
<feature type="chain" id="PRO_5028860818" evidence="1">
    <location>
        <begin position="26"/>
        <end position="392"/>
    </location>
</feature>
<evidence type="ECO:0000256" key="1">
    <source>
        <dbReference type="SAM" id="SignalP"/>
    </source>
</evidence>
<evidence type="ECO:0000259" key="4">
    <source>
        <dbReference type="Pfam" id="PF14504"/>
    </source>
</evidence>
<dbReference type="InterPro" id="IPR036582">
    <property type="entry name" value="Mao_N_sf"/>
</dbReference>
<organism evidence="5 6">
    <name type="scientific">Defluviitalea raffinosedens</name>
    <dbReference type="NCBI Taxonomy" id="1450156"/>
    <lineage>
        <taxon>Bacteria</taxon>
        <taxon>Bacillati</taxon>
        <taxon>Bacillota</taxon>
        <taxon>Clostridia</taxon>
        <taxon>Lachnospirales</taxon>
        <taxon>Defluviitaleaceae</taxon>
        <taxon>Defluviitalea</taxon>
    </lineage>
</organism>
<evidence type="ECO:0000313" key="5">
    <source>
        <dbReference type="EMBL" id="KAE9628433.1"/>
    </source>
</evidence>
<feature type="domain" description="CAP-associated" evidence="4">
    <location>
        <begin position="119"/>
        <end position="255"/>
    </location>
</feature>
<dbReference type="InterPro" id="IPR035940">
    <property type="entry name" value="CAP_sf"/>
</dbReference>